<dbReference type="Proteomes" id="UP000324222">
    <property type="component" value="Unassembled WGS sequence"/>
</dbReference>
<dbReference type="AlphaFoldDB" id="A0A5B7E463"/>
<sequence>MPLLPIPYLTSSQDALSFLLRPHDRRCSAMLHPQQGVPLSIAEHKHNTHCISQLGNETSRQPATH</sequence>
<evidence type="ECO:0000313" key="1">
    <source>
        <dbReference type="EMBL" id="MPC28137.1"/>
    </source>
</evidence>
<protein>
    <submittedName>
        <fullName evidence="1">Uncharacterized protein</fullName>
    </submittedName>
</protein>
<comment type="caution">
    <text evidence="1">The sequence shown here is derived from an EMBL/GenBank/DDBJ whole genome shotgun (WGS) entry which is preliminary data.</text>
</comment>
<keyword evidence="2" id="KW-1185">Reference proteome</keyword>
<proteinExistence type="predicted"/>
<organism evidence="1 2">
    <name type="scientific">Portunus trituberculatus</name>
    <name type="common">Swimming crab</name>
    <name type="synonym">Neptunus trituberculatus</name>
    <dbReference type="NCBI Taxonomy" id="210409"/>
    <lineage>
        <taxon>Eukaryota</taxon>
        <taxon>Metazoa</taxon>
        <taxon>Ecdysozoa</taxon>
        <taxon>Arthropoda</taxon>
        <taxon>Crustacea</taxon>
        <taxon>Multicrustacea</taxon>
        <taxon>Malacostraca</taxon>
        <taxon>Eumalacostraca</taxon>
        <taxon>Eucarida</taxon>
        <taxon>Decapoda</taxon>
        <taxon>Pleocyemata</taxon>
        <taxon>Brachyura</taxon>
        <taxon>Eubrachyura</taxon>
        <taxon>Portunoidea</taxon>
        <taxon>Portunidae</taxon>
        <taxon>Portuninae</taxon>
        <taxon>Portunus</taxon>
    </lineage>
</organism>
<reference evidence="1 2" key="1">
    <citation type="submission" date="2019-05" db="EMBL/GenBank/DDBJ databases">
        <title>Another draft genome of Portunus trituberculatus and its Hox gene families provides insights of decapod evolution.</title>
        <authorList>
            <person name="Jeong J.-H."/>
            <person name="Song I."/>
            <person name="Kim S."/>
            <person name="Choi T."/>
            <person name="Kim D."/>
            <person name="Ryu S."/>
            <person name="Kim W."/>
        </authorList>
    </citation>
    <scope>NUCLEOTIDE SEQUENCE [LARGE SCALE GENOMIC DNA]</scope>
    <source>
        <tissue evidence="1">Muscle</tissue>
    </source>
</reference>
<dbReference type="EMBL" id="VSRR010001862">
    <property type="protein sequence ID" value="MPC28137.1"/>
    <property type="molecule type" value="Genomic_DNA"/>
</dbReference>
<accession>A0A5B7E463</accession>
<gene>
    <name evidence="1" type="ORF">E2C01_021332</name>
</gene>
<evidence type="ECO:0000313" key="2">
    <source>
        <dbReference type="Proteomes" id="UP000324222"/>
    </source>
</evidence>
<name>A0A5B7E463_PORTR</name>